<proteinExistence type="predicted"/>
<evidence type="ECO:0000256" key="2">
    <source>
        <dbReference type="ARBA" id="ARBA00022729"/>
    </source>
</evidence>
<dbReference type="Pfam" id="PF01522">
    <property type="entry name" value="Polysacc_deac_1"/>
    <property type="match status" value="2"/>
</dbReference>
<name>A0A418XU99_9BURK</name>
<comment type="subcellular location">
    <subcellularLocation>
        <location evidence="1">Secreted</location>
    </subcellularLocation>
</comment>
<dbReference type="GO" id="GO:0005576">
    <property type="term" value="C:extracellular region"/>
    <property type="evidence" value="ECO:0007669"/>
    <property type="project" value="UniProtKB-SubCell"/>
</dbReference>
<gene>
    <name evidence="4" type="ORF">D3872_11155</name>
</gene>
<dbReference type="EMBL" id="QYUP01000109">
    <property type="protein sequence ID" value="RJG16275.1"/>
    <property type="molecule type" value="Genomic_DNA"/>
</dbReference>
<feature type="domain" description="NodB homology" evidence="3">
    <location>
        <begin position="95"/>
        <end position="338"/>
    </location>
</feature>
<dbReference type="Gene3D" id="3.20.20.370">
    <property type="entry name" value="Glycoside hydrolase/deacetylase"/>
    <property type="match status" value="1"/>
</dbReference>
<evidence type="ECO:0000256" key="1">
    <source>
        <dbReference type="ARBA" id="ARBA00004613"/>
    </source>
</evidence>
<dbReference type="SUPFAM" id="SSF88713">
    <property type="entry name" value="Glycoside hydrolase/deacetylase"/>
    <property type="match status" value="1"/>
</dbReference>
<dbReference type="PROSITE" id="PS51677">
    <property type="entry name" value="NODB"/>
    <property type="match status" value="1"/>
</dbReference>
<reference evidence="4 5" key="1">
    <citation type="submission" date="2018-09" db="EMBL/GenBank/DDBJ databases">
        <authorList>
            <person name="Zhu H."/>
        </authorList>
    </citation>
    <scope>NUCLEOTIDE SEQUENCE [LARGE SCALE GENOMIC DNA]</scope>
    <source>
        <strain evidence="4 5">K1S02-61</strain>
    </source>
</reference>
<dbReference type="PANTHER" id="PTHR34216:SF3">
    <property type="entry name" value="POLY-BETA-1,6-N-ACETYL-D-GLUCOSAMINE N-DEACETYLASE"/>
    <property type="match status" value="1"/>
</dbReference>
<dbReference type="PANTHER" id="PTHR34216">
    <property type="match status" value="1"/>
</dbReference>
<comment type="caution">
    <text evidence="4">The sequence shown here is derived from an EMBL/GenBank/DDBJ whole genome shotgun (WGS) entry which is preliminary data.</text>
</comment>
<dbReference type="RefSeq" id="WP_119810836.1">
    <property type="nucleotide sequence ID" value="NZ_QYUP01000109.1"/>
</dbReference>
<sequence>MLLERSQRLPAVPAGQGPGLSALACRALARVGFAGSGRLSILIFHRVLPQPDPLFPDEMHAARFDAQLGQLKHSFNFMSLGEGVRGLRSGKLPPRAACITFDDGYADNAEVALPILHKHGLPATVFVATGFLDGGRMWNDTVIELIRRAPDAIDLGPHGYGRFALGTVAERRAAIASLLNTLKYLPLAARLDAVDAVRALVPAALPENLMMTSSQVRQLHQAGIEIGGHTVNHPILARMDDAGARREMADGKDALEGLIGAPVRLFAYPNGKPGQDYLSRHAAMAREVGFEAAVSTSWGAARPGGDLFQLPRFTPWDRKPLRFMLRMVQNARRNGDTV</sequence>
<dbReference type="OrthoDB" id="9814639at2"/>
<evidence type="ECO:0000313" key="4">
    <source>
        <dbReference type="EMBL" id="RJG16275.1"/>
    </source>
</evidence>
<dbReference type="Proteomes" id="UP000284006">
    <property type="component" value="Unassembled WGS sequence"/>
</dbReference>
<dbReference type="InterPro" id="IPR011330">
    <property type="entry name" value="Glyco_hydro/deAcase_b/a-brl"/>
</dbReference>
<accession>A0A418XU99</accession>
<dbReference type="CDD" id="cd10918">
    <property type="entry name" value="CE4_NodB_like_5s_6s"/>
    <property type="match status" value="1"/>
</dbReference>
<keyword evidence="2" id="KW-0732">Signal</keyword>
<organism evidence="4 5">
    <name type="scientific">Massilia cavernae</name>
    <dbReference type="NCBI Taxonomy" id="2320864"/>
    <lineage>
        <taxon>Bacteria</taxon>
        <taxon>Pseudomonadati</taxon>
        <taxon>Pseudomonadota</taxon>
        <taxon>Betaproteobacteria</taxon>
        <taxon>Burkholderiales</taxon>
        <taxon>Oxalobacteraceae</taxon>
        <taxon>Telluria group</taxon>
        <taxon>Massilia</taxon>
    </lineage>
</organism>
<evidence type="ECO:0000259" key="3">
    <source>
        <dbReference type="PROSITE" id="PS51677"/>
    </source>
</evidence>
<dbReference type="GO" id="GO:0005975">
    <property type="term" value="P:carbohydrate metabolic process"/>
    <property type="evidence" value="ECO:0007669"/>
    <property type="project" value="InterPro"/>
</dbReference>
<evidence type="ECO:0000313" key="5">
    <source>
        <dbReference type="Proteomes" id="UP000284006"/>
    </source>
</evidence>
<dbReference type="InterPro" id="IPR002509">
    <property type="entry name" value="NODB_dom"/>
</dbReference>
<dbReference type="PROSITE" id="PS51257">
    <property type="entry name" value="PROKAR_LIPOPROTEIN"/>
    <property type="match status" value="1"/>
</dbReference>
<dbReference type="AlphaFoldDB" id="A0A418XU99"/>
<dbReference type="InterPro" id="IPR051398">
    <property type="entry name" value="Polysacch_Deacetylase"/>
</dbReference>
<dbReference type="GO" id="GO:0016810">
    <property type="term" value="F:hydrolase activity, acting on carbon-nitrogen (but not peptide) bonds"/>
    <property type="evidence" value="ECO:0007669"/>
    <property type="project" value="InterPro"/>
</dbReference>
<keyword evidence="5" id="KW-1185">Reference proteome</keyword>
<protein>
    <submittedName>
        <fullName evidence="4">Polysaccharide deacetylase family protein</fullName>
    </submittedName>
</protein>